<protein>
    <submittedName>
        <fullName evidence="1">Neutral/alkaline non-lysosomal ceramidase N-terminal domain-containing protein</fullName>
    </submittedName>
</protein>
<name>A0ABP9P9T0_9BACT</name>
<comment type="caution">
    <text evidence="1">The sequence shown here is derived from an EMBL/GenBank/DDBJ whole genome shotgun (WGS) entry which is preliminary data.</text>
</comment>
<proteinExistence type="predicted"/>
<dbReference type="Proteomes" id="UP001499852">
    <property type="component" value="Unassembled WGS sequence"/>
</dbReference>
<gene>
    <name evidence="1" type="ORF">GCM10023213_22510</name>
</gene>
<evidence type="ECO:0000313" key="2">
    <source>
        <dbReference type="Proteomes" id="UP001499852"/>
    </source>
</evidence>
<accession>A0ABP9P9T0</accession>
<evidence type="ECO:0000313" key="1">
    <source>
        <dbReference type="EMBL" id="GAA5140225.1"/>
    </source>
</evidence>
<reference evidence="2" key="1">
    <citation type="journal article" date="2019" name="Int. J. Syst. Evol. Microbiol.">
        <title>The Global Catalogue of Microorganisms (GCM) 10K type strain sequencing project: providing services to taxonomists for standard genome sequencing and annotation.</title>
        <authorList>
            <consortium name="The Broad Institute Genomics Platform"/>
            <consortium name="The Broad Institute Genome Sequencing Center for Infectious Disease"/>
            <person name="Wu L."/>
            <person name="Ma J."/>
        </authorList>
    </citation>
    <scope>NUCLEOTIDE SEQUENCE [LARGE SCALE GENOMIC DNA]</scope>
    <source>
        <strain evidence="2">JCM 18053</strain>
    </source>
</reference>
<keyword evidence="2" id="KW-1185">Reference proteome</keyword>
<organism evidence="1 2">
    <name type="scientific">Prosthecobacter algae</name>
    <dbReference type="NCBI Taxonomy" id="1144682"/>
    <lineage>
        <taxon>Bacteria</taxon>
        <taxon>Pseudomonadati</taxon>
        <taxon>Verrucomicrobiota</taxon>
        <taxon>Verrucomicrobiia</taxon>
        <taxon>Verrucomicrobiales</taxon>
        <taxon>Verrucomicrobiaceae</taxon>
        <taxon>Prosthecobacter</taxon>
    </lineage>
</organism>
<sequence>MNLAKDLLVGWRIAEMRHLLVWIALSLVTAGAQEPAKKLLAGAATSNITPPIGGAIVGGFSPFPSTHIHDELHARCLVLDNGEKRLAIVVCDLLGGARQMFDEAARLVQAQTGIPRECVLMSATHTHSASSALSENRYSLDEPLNEYQAFVARRIADGVTRAVNNLVPVKIGWAVGQEPDQVFNRRWFMKEGTVPPNPFGGIDQVKMNPPRGPNLVKPAGPTDPEVCVISLQTADGKPLAVLANYSLHYVGDVGNGHISADYFAVFCDRLQQLLGADRQEVPFVAMLSNGTSGNINNNDYSKPAAKAGPPYSKIKAVADEVAEAAFEAMKGITYRDWVPLDSRFSELRLDARRPTAEQIARAEGIVAKPRVIGGKALLDVVYAERTLKLRAVGPHIDLPLQTLRIGEAGICAIPCETFVETGLELKLKSPFKPSFTHSIAGGYFGYLPTPEHHRLGGYETWLGTNRLEVEASTKITARLLEMLQSMKGAVPH</sequence>
<dbReference type="EMBL" id="BAABIA010000004">
    <property type="protein sequence ID" value="GAA5140225.1"/>
    <property type="molecule type" value="Genomic_DNA"/>
</dbReference>